<organism evidence="2 3">
    <name type="scientific">Luteipulveratus flavus</name>
    <dbReference type="NCBI Taxonomy" id="3031728"/>
    <lineage>
        <taxon>Bacteria</taxon>
        <taxon>Bacillati</taxon>
        <taxon>Actinomycetota</taxon>
        <taxon>Actinomycetes</taxon>
        <taxon>Micrococcales</taxon>
        <taxon>Dermacoccaceae</taxon>
        <taxon>Luteipulveratus</taxon>
    </lineage>
</organism>
<proteinExistence type="predicted"/>
<dbReference type="Proteomes" id="UP001528912">
    <property type="component" value="Unassembled WGS sequence"/>
</dbReference>
<feature type="non-terminal residue" evidence="2">
    <location>
        <position position="1"/>
    </location>
</feature>
<sequence>AQGRHDGRVKPTALVLVLALALLTGCGSEQSSGGASGTAEAPTNDLPSSTTPSGSVPPDPATTGGVTRSGPGDGPPNHADNNAWKHRPELTAPEAAQANAAASRVRTSLSALRARHEYSPEAARKALASLGFDPDRTEVVAIRPMAGTDDVPPGAAFGIHTGGRGCVIGDIRPEWVRVDVDATVMEGTCLEPFSH</sequence>
<feature type="region of interest" description="Disordered" evidence="1">
    <location>
        <begin position="27"/>
        <end position="84"/>
    </location>
</feature>
<evidence type="ECO:0000256" key="1">
    <source>
        <dbReference type="SAM" id="MobiDB-lite"/>
    </source>
</evidence>
<keyword evidence="3" id="KW-1185">Reference proteome</keyword>
<name>A0ABT6C7Q6_9MICO</name>
<gene>
    <name evidence="2" type="ORF">P4R38_11615</name>
</gene>
<reference evidence="2 3" key="1">
    <citation type="submission" date="2023-03" db="EMBL/GenBank/DDBJ databases">
        <title>YIM 133296 draft genome.</title>
        <authorList>
            <person name="Xiong L."/>
        </authorList>
    </citation>
    <scope>NUCLEOTIDE SEQUENCE [LARGE SCALE GENOMIC DNA]</scope>
    <source>
        <strain evidence="2 3">YIM 133296</strain>
    </source>
</reference>
<comment type="caution">
    <text evidence="2">The sequence shown here is derived from an EMBL/GenBank/DDBJ whole genome shotgun (WGS) entry which is preliminary data.</text>
</comment>
<dbReference type="EMBL" id="JAROAV010000028">
    <property type="protein sequence ID" value="MDF8264893.1"/>
    <property type="molecule type" value="Genomic_DNA"/>
</dbReference>
<accession>A0ABT6C7Q6</accession>
<evidence type="ECO:0000313" key="2">
    <source>
        <dbReference type="EMBL" id="MDF8264893.1"/>
    </source>
</evidence>
<protein>
    <submittedName>
        <fullName evidence="2">Uncharacterized protein</fullName>
    </submittedName>
</protein>
<evidence type="ECO:0000313" key="3">
    <source>
        <dbReference type="Proteomes" id="UP001528912"/>
    </source>
</evidence>